<name>A0A0E3LQ48_METBA</name>
<protein>
    <submittedName>
        <fullName evidence="1">GTPases-Sulfate adenylate transferase subunit 1</fullName>
    </submittedName>
</protein>
<dbReference type="RefSeq" id="WP_141706322.1">
    <property type="nucleotide sequence ID" value="NZ_CP009530.1"/>
</dbReference>
<keyword evidence="1" id="KW-0808">Transferase</keyword>
<dbReference type="GeneID" id="24844517"/>
<evidence type="ECO:0000313" key="1">
    <source>
        <dbReference type="EMBL" id="AKB57646.1"/>
    </source>
</evidence>
<evidence type="ECO:0000313" key="2">
    <source>
        <dbReference type="Proteomes" id="UP000033079"/>
    </source>
</evidence>
<dbReference type="KEGG" id="mbar:MSBR2_1130"/>
<gene>
    <name evidence="1" type="ORF">MSBR2_1130</name>
</gene>
<organism evidence="1 2">
    <name type="scientific">Methanosarcina barkeri 227</name>
    <dbReference type="NCBI Taxonomy" id="1434106"/>
    <lineage>
        <taxon>Archaea</taxon>
        <taxon>Methanobacteriati</taxon>
        <taxon>Methanobacteriota</taxon>
        <taxon>Stenosarchaea group</taxon>
        <taxon>Methanomicrobia</taxon>
        <taxon>Methanosarcinales</taxon>
        <taxon>Methanosarcinaceae</taxon>
        <taxon>Methanosarcina</taxon>
    </lineage>
</organism>
<dbReference type="AlphaFoldDB" id="A0A0E3LQ48"/>
<dbReference type="EMBL" id="CP009530">
    <property type="protein sequence ID" value="AKB57646.1"/>
    <property type="molecule type" value="Genomic_DNA"/>
</dbReference>
<reference evidence="1 2" key="1">
    <citation type="submission" date="2014-07" db="EMBL/GenBank/DDBJ databases">
        <title>Methanogenic archaea and the global carbon cycle.</title>
        <authorList>
            <person name="Henriksen J.R."/>
            <person name="Luke J."/>
            <person name="Reinhart S."/>
            <person name="Benedict M.N."/>
            <person name="Youngblut N.D."/>
            <person name="Metcalf M.E."/>
            <person name="Whitaker R.J."/>
            <person name="Metcalf W.W."/>
        </authorList>
    </citation>
    <scope>NUCLEOTIDE SEQUENCE [LARGE SCALE GENOMIC DNA]</scope>
    <source>
        <strain evidence="1 2">227</strain>
    </source>
</reference>
<sequence>MHRKRYSVTAEKALEHANAHMINFISTNTPGLENWTEAYIDPKPLELYDPSGRKLYYQFSVYKNSNLIGRIYIGADKKMGHSVQLVELDSKPFDAAKAIKKSIEIAKNEYPDGKIKSTQLVVYDYPAIGVMTVVKDKTTGNEYRIAVLTVVLLLIGDHNAAINILRLGLQSVAKA</sequence>
<accession>A0A0E3LQ48</accession>
<proteinExistence type="predicted"/>
<dbReference type="Proteomes" id="UP000033079">
    <property type="component" value="Chromosome"/>
</dbReference>
<dbReference type="HOGENOM" id="CLU_120793_0_0_2"/>
<dbReference type="GO" id="GO:0016740">
    <property type="term" value="F:transferase activity"/>
    <property type="evidence" value="ECO:0007669"/>
    <property type="project" value="UniProtKB-KW"/>
</dbReference>
<dbReference type="PATRIC" id="fig|1434106.5.peg.1441"/>